<comment type="caution">
    <text evidence="1">The sequence shown here is derived from an EMBL/GenBank/DDBJ whole genome shotgun (WGS) entry which is preliminary data.</text>
</comment>
<proteinExistence type="predicted"/>
<dbReference type="OrthoDB" id="10634012at2759"/>
<dbReference type="EMBL" id="JAGDFL010000292">
    <property type="protein sequence ID" value="KAG7394177.1"/>
    <property type="molecule type" value="Genomic_DNA"/>
</dbReference>
<dbReference type="Proteomes" id="UP000693981">
    <property type="component" value="Unassembled WGS sequence"/>
</dbReference>
<gene>
    <name evidence="1" type="ORF">PHYBOEH_005571</name>
</gene>
<keyword evidence="2" id="KW-1185">Reference proteome</keyword>
<evidence type="ECO:0000313" key="1">
    <source>
        <dbReference type="EMBL" id="KAG7394177.1"/>
    </source>
</evidence>
<organism evidence="1 2">
    <name type="scientific">Phytophthora boehmeriae</name>
    <dbReference type="NCBI Taxonomy" id="109152"/>
    <lineage>
        <taxon>Eukaryota</taxon>
        <taxon>Sar</taxon>
        <taxon>Stramenopiles</taxon>
        <taxon>Oomycota</taxon>
        <taxon>Peronosporomycetes</taxon>
        <taxon>Peronosporales</taxon>
        <taxon>Peronosporaceae</taxon>
        <taxon>Phytophthora</taxon>
    </lineage>
</organism>
<reference evidence="1" key="1">
    <citation type="submission" date="2021-02" db="EMBL/GenBank/DDBJ databases">
        <authorList>
            <person name="Palmer J.M."/>
        </authorList>
    </citation>
    <scope>NUCLEOTIDE SEQUENCE</scope>
    <source>
        <strain evidence="1">SCRP23</strain>
    </source>
</reference>
<evidence type="ECO:0000313" key="2">
    <source>
        <dbReference type="Proteomes" id="UP000693981"/>
    </source>
</evidence>
<dbReference type="AlphaFoldDB" id="A0A8T1WJT8"/>
<sequence length="286" mass="32367">MQRDLLAVDEKTVMTLLDVAGSCIVDIAFNHLYDRAIALHEKTNQGLAECYRQTLSNYVSESSTPRFFSMLLNSIHHYTRMCTIYHTISYLECVNLYASLFVPHMYLASLTADQKLNILSMIFGGTVKQFADAIIQQYISSIIDDHNDPVNVEELQDCVLKILLRERDVSYERFIQSQKSTKKKVTIAPTVKSGAITRLTTAFQKSVVDRAGLKKRNKVLVRKHAALATQFAELKNMFLEHLASYKEQGAIIAELKAQLAAQPPSEEVQTVKPSEDFDDAFSMQYV</sequence>
<protein>
    <submittedName>
        <fullName evidence="1">Uncharacterized protein</fullName>
    </submittedName>
</protein>
<accession>A0A8T1WJT8</accession>
<name>A0A8T1WJT8_9STRA</name>